<dbReference type="Proteomes" id="UP001341444">
    <property type="component" value="Unassembled WGS sequence"/>
</dbReference>
<accession>A0ABU6MAV7</accession>
<dbReference type="NCBIfam" id="TIGR00792">
    <property type="entry name" value="gph"/>
    <property type="match status" value="1"/>
</dbReference>
<gene>
    <name evidence="2" type="ORF">P4T90_01745</name>
</gene>
<organism evidence="2 3">
    <name type="scientific">Heyndrickxia acidicola</name>
    <dbReference type="NCBI Taxonomy" id="209389"/>
    <lineage>
        <taxon>Bacteria</taxon>
        <taxon>Bacillati</taxon>
        <taxon>Bacillota</taxon>
        <taxon>Bacilli</taxon>
        <taxon>Bacillales</taxon>
        <taxon>Bacillaceae</taxon>
        <taxon>Heyndrickxia</taxon>
    </lineage>
</organism>
<name>A0ABU6MAV7_9BACI</name>
<proteinExistence type="predicted"/>
<dbReference type="PANTHER" id="PTHR11328:SF39">
    <property type="entry name" value="2,3-DIHYDROXYPROPANE-1-SULFONATE EXPORTER-RELATED"/>
    <property type="match status" value="1"/>
</dbReference>
<comment type="caution">
    <text evidence="2">The sequence shown here is derived from an EMBL/GenBank/DDBJ whole genome shotgun (WGS) entry which is preliminary data.</text>
</comment>
<dbReference type="EMBL" id="JARMAB010000003">
    <property type="protein sequence ID" value="MED1201806.1"/>
    <property type="molecule type" value="Genomic_DNA"/>
</dbReference>
<keyword evidence="1" id="KW-0812">Transmembrane</keyword>
<sequence length="477" mass="52391">MGNHAVEPFGHSSGKPEKLRLREKIAYGLGDVGNNFLFDLGQIYLLKFYTDTLGLPSAAAGLVFLISKVWDAIADISVGTWVDNRKRIGRKGKFRPFILYTAVPLALITIVSFTNPHFTITGKLIWAYLTYMAFGTIYSISNVPFGSMIPAMTKDPAERAQLASFRQAGSNLGLLISTVGFMPIVLSAHNNTNGYLLAVSIFAVAGALIQIISYANIKERYAEEKPAEAKMKMSDSYKAIFKNRPLLVLCLVNLFTFSAFNVKLAVQVYYCQYVLKNISIVPYMGFFSMGCVFIGCAIVPFLSKRMGKKATYMLGCAIWSAGDLAAFLFAHNAVTFIAFACLAYFGSSFVNSLNWALVSDAVEYGEWKTGQRSEGVVYSFFTFFRKVSSAVAGFVPGVVLSFVGYVPNAAQSMKAIAGIKGLMFIYPGVLAVATIIVMAVWYKLSDSRYKEIVAELNARKSKGHILKTDLQTKEVSL</sequence>
<keyword evidence="1" id="KW-1133">Transmembrane helix</keyword>
<dbReference type="InterPro" id="IPR001927">
    <property type="entry name" value="Na/Gal_symport"/>
</dbReference>
<feature type="transmembrane region" description="Helical" evidence="1">
    <location>
        <begin position="390"/>
        <end position="410"/>
    </location>
</feature>
<dbReference type="InterPro" id="IPR036259">
    <property type="entry name" value="MFS_trans_sf"/>
</dbReference>
<keyword evidence="1" id="KW-0472">Membrane</keyword>
<dbReference type="PANTHER" id="PTHR11328">
    <property type="entry name" value="MAJOR FACILITATOR SUPERFAMILY DOMAIN-CONTAINING PROTEIN"/>
    <property type="match status" value="1"/>
</dbReference>
<protein>
    <submittedName>
        <fullName evidence="2">MFS transporter</fullName>
    </submittedName>
</protein>
<dbReference type="RefSeq" id="WP_066268467.1">
    <property type="nucleotide sequence ID" value="NZ_JARMAB010000003.1"/>
</dbReference>
<dbReference type="Pfam" id="PF13347">
    <property type="entry name" value="MFS_2"/>
    <property type="match status" value="1"/>
</dbReference>
<dbReference type="SUPFAM" id="SSF103473">
    <property type="entry name" value="MFS general substrate transporter"/>
    <property type="match status" value="1"/>
</dbReference>
<reference evidence="2 3" key="1">
    <citation type="submission" date="2023-03" db="EMBL/GenBank/DDBJ databases">
        <title>Bacillus Genome Sequencing.</title>
        <authorList>
            <person name="Dunlap C."/>
        </authorList>
    </citation>
    <scope>NUCLEOTIDE SEQUENCE [LARGE SCALE GENOMIC DNA]</scope>
    <source>
        <strain evidence="2 3">B-23453</strain>
    </source>
</reference>
<feature type="transmembrane region" description="Helical" evidence="1">
    <location>
        <begin position="324"/>
        <end position="345"/>
    </location>
</feature>
<feature type="transmembrane region" description="Helical" evidence="1">
    <location>
        <begin position="172"/>
        <end position="189"/>
    </location>
</feature>
<feature type="transmembrane region" description="Helical" evidence="1">
    <location>
        <begin position="246"/>
        <end position="270"/>
    </location>
</feature>
<dbReference type="Gene3D" id="1.20.1250.20">
    <property type="entry name" value="MFS general substrate transporter like domains"/>
    <property type="match status" value="1"/>
</dbReference>
<feature type="transmembrane region" description="Helical" evidence="1">
    <location>
        <begin position="125"/>
        <end position="151"/>
    </location>
</feature>
<dbReference type="CDD" id="cd17332">
    <property type="entry name" value="MFS_MelB_like"/>
    <property type="match status" value="1"/>
</dbReference>
<keyword evidence="3" id="KW-1185">Reference proteome</keyword>
<evidence type="ECO:0000313" key="2">
    <source>
        <dbReference type="EMBL" id="MED1201806.1"/>
    </source>
</evidence>
<feature type="transmembrane region" description="Helical" evidence="1">
    <location>
        <begin position="195"/>
        <end position="215"/>
    </location>
</feature>
<feature type="transmembrane region" description="Helical" evidence="1">
    <location>
        <begin position="94"/>
        <end position="113"/>
    </location>
</feature>
<feature type="transmembrane region" description="Helical" evidence="1">
    <location>
        <begin position="422"/>
        <end position="442"/>
    </location>
</feature>
<dbReference type="InterPro" id="IPR039672">
    <property type="entry name" value="MFS_2"/>
</dbReference>
<evidence type="ECO:0000313" key="3">
    <source>
        <dbReference type="Proteomes" id="UP001341444"/>
    </source>
</evidence>
<feature type="transmembrane region" description="Helical" evidence="1">
    <location>
        <begin position="282"/>
        <end position="303"/>
    </location>
</feature>
<evidence type="ECO:0000256" key="1">
    <source>
        <dbReference type="SAM" id="Phobius"/>
    </source>
</evidence>